<evidence type="ECO:0000313" key="2">
    <source>
        <dbReference type="Proteomes" id="UP000650424"/>
    </source>
</evidence>
<proteinExistence type="predicted"/>
<name>A0ABR6ZTD6_9BURK</name>
<sequence>MNDITEAKHITRRQVNELEAAMKELPQVELKVINHFACGVYARELHIPAGITLTGRIHKYDNLNILSQGEMLVTTEAGLVHVKAPFTVVSPAGTKRIATTLTDCIWTSIHGTDETDIDKIEQHFTAGDEQEYLDHCETLTLEGK</sequence>
<protein>
    <submittedName>
        <fullName evidence="1">Uncharacterized protein</fullName>
    </submittedName>
</protein>
<gene>
    <name evidence="1" type="ORF">H8L32_16790</name>
</gene>
<dbReference type="Proteomes" id="UP000650424">
    <property type="component" value="Unassembled WGS sequence"/>
</dbReference>
<accession>A0ABR6ZTD6</accession>
<dbReference type="EMBL" id="JACOGF010000008">
    <property type="protein sequence ID" value="MBC3919151.1"/>
    <property type="molecule type" value="Genomic_DNA"/>
</dbReference>
<dbReference type="RefSeq" id="WP_186948414.1">
    <property type="nucleotide sequence ID" value="NZ_JACOGF010000008.1"/>
</dbReference>
<organism evidence="1 2">
    <name type="scientific">Undibacterium hunanense</name>
    <dbReference type="NCBI Taxonomy" id="2762292"/>
    <lineage>
        <taxon>Bacteria</taxon>
        <taxon>Pseudomonadati</taxon>
        <taxon>Pseudomonadota</taxon>
        <taxon>Betaproteobacteria</taxon>
        <taxon>Burkholderiales</taxon>
        <taxon>Oxalobacteraceae</taxon>
        <taxon>Undibacterium</taxon>
    </lineage>
</organism>
<evidence type="ECO:0000313" key="1">
    <source>
        <dbReference type="EMBL" id="MBC3919151.1"/>
    </source>
</evidence>
<reference evidence="1 2" key="1">
    <citation type="submission" date="2020-08" db="EMBL/GenBank/DDBJ databases">
        <title>Novel species isolated from subtropical streams in China.</title>
        <authorList>
            <person name="Lu H."/>
        </authorList>
    </citation>
    <scope>NUCLEOTIDE SEQUENCE [LARGE SCALE GENOMIC DNA]</scope>
    <source>
        <strain evidence="1 2">CY18W</strain>
    </source>
</reference>
<comment type="caution">
    <text evidence="1">The sequence shown here is derived from an EMBL/GenBank/DDBJ whole genome shotgun (WGS) entry which is preliminary data.</text>
</comment>
<keyword evidence="2" id="KW-1185">Reference proteome</keyword>